<name>A0A8S1ISX3_9CHLO</name>
<gene>
    <name evidence="8" type="ORF">OSTQU699_LOCUS2391</name>
</gene>
<sequence length="693" mass="77968">MNGRDGTSWSLLHRRSVGGLVWSGGIPSGIRMRQACVLRSRRPSCVKGICHRGLLEPLGRPASRRTPLAVVLAQQASSPGKEKGKSSGISSGVRLEQIFLTFKNRELLKGVSWEVKKGERAGLVGMNGTGKTTQLKIISGAIEADSGQVVKAKHNMKIVYLTQEFDVQLSRTVREEFSSVYEEGLKVIRRQEAIQKEIEDATEDMDRLSSLLDELNDLSKKSVDLDVNLLDKKIDRVMQQLGFRREDNDRLVASYSGGWQMRLCLGKSLLQDPDLLLLDEPTNHLDLETIQWLEDYLKQQEVPMVIVSHDREFLDQLCTKIIETERGKATTFVGNYTQYVQQKRDLLNQQWAAWDKQQKEILRQMELIKRLSGGSQSGRAEAAKKYLAKLREEGNFVERPFIPKKRAFTFPEVKKIGQLVASVKNLTHGYGDKMLFDGVDLTIEKGERVAIIGPNGCGKSTFLRLIMQMEKPISGTVQLGAHNIHANYFEQNQAEALDLDKTVLGTLVAAAPDALLDDVKGLLGRMMFDNAAHSKKVAVLSGGEKARLALAKFMLTKGTLLVLDEPTNHLDIPSKEMLEEAINAFQGSVIAVSHDRYFLKQVATRVLKVEGCGLKDYRWGFDYFLEQDEQERSMMEAKERKVKAIEQKVMKKGRKVPKAEKKRQKKEKGRKFNSAQSAKGKQGKAAKNTKRWK</sequence>
<evidence type="ECO:0000313" key="8">
    <source>
        <dbReference type="EMBL" id="CAD7697030.1"/>
    </source>
</evidence>
<evidence type="ECO:0000256" key="1">
    <source>
        <dbReference type="ARBA" id="ARBA00022737"/>
    </source>
</evidence>
<proteinExistence type="inferred from homology"/>
<dbReference type="GO" id="GO:0005524">
    <property type="term" value="F:ATP binding"/>
    <property type="evidence" value="ECO:0007669"/>
    <property type="project" value="UniProtKB-KW"/>
</dbReference>
<dbReference type="InterPro" id="IPR003593">
    <property type="entry name" value="AAA+_ATPase"/>
</dbReference>
<dbReference type="GO" id="GO:0016887">
    <property type="term" value="F:ATP hydrolysis activity"/>
    <property type="evidence" value="ECO:0007669"/>
    <property type="project" value="InterPro"/>
</dbReference>
<dbReference type="OrthoDB" id="2110130at2759"/>
<dbReference type="GO" id="GO:0003676">
    <property type="term" value="F:nucleic acid binding"/>
    <property type="evidence" value="ECO:0007669"/>
    <property type="project" value="UniProtKB-ARBA"/>
</dbReference>
<evidence type="ECO:0000313" key="9">
    <source>
        <dbReference type="Proteomes" id="UP000708148"/>
    </source>
</evidence>
<dbReference type="PROSITE" id="PS00211">
    <property type="entry name" value="ABC_TRANSPORTER_1"/>
    <property type="match status" value="2"/>
</dbReference>
<evidence type="ECO:0000256" key="4">
    <source>
        <dbReference type="ARBA" id="ARBA00061344"/>
    </source>
</evidence>
<dbReference type="Pfam" id="PF00005">
    <property type="entry name" value="ABC_tran"/>
    <property type="match status" value="2"/>
</dbReference>
<dbReference type="PANTHER" id="PTHR42855:SF1">
    <property type="entry name" value="ABC TRANSPORTER DOMAIN-CONTAINING PROTEIN"/>
    <property type="match status" value="1"/>
</dbReference>
<dbReference type="SMART" id="SM00382">
    <property type="entry name" value="AAA"/>
    <property type="match status" value="2"/>
</dbReference>
<evidence type="ECO:0000256" key="3">
    <source>
        <dbReference type="ARBA" id="ARBA00022840"/>
    </source>
</evidence>
<dbReference type="FunFam" id="3.40.50.300:FF:000011">
    <property type="entry name" value="Putative ABC transporter ATP-binding component"/>
    <property type="match status" value="1"/>
</dbReference>
<keyword evidence="3" id="KW-0067">ATP-binding</keyword>
<keyword evidence="5" id="KW-0175">Coiled coil</keyword>
<dbReference type="InterPro" id="IPR017871">
    <property type="entry name" value="ABC_transporter-like_CS"/>
</dbReference>
<dbReference type="EMBL" id="CAJHUC010000595">
    <property type="protein sequence ID" value="CAD7697030.1"/>
    <property type="molecule type" value="Genomic_DNA"/>
</dbReference>
<dbReference type="Proteomes" id="UP000708148">
    <property type="component" value="Unassembled WGS sequence"/>
</dbReference>
<evidence type="ECO:0000259" key="7">
    <source>
        <dbReference type="PROSITE" id="PS50893"/>
    </source>
</evidence>
<evidence type="ECO:0000256" key="2">
    <source>
        <dbReference type="ARBA" id="ARBA00022741"/>
    </source>
</evidence>
<dbReference type="Gene3D" id="3.40.50.300">
    <property type="entry name" value="P-loop containing nucleotide triphosphate hydrolases"/>
    <property type="match status" value="2"/>
</dbReference>
<dbReference type="Pfam" id="PF12848">
    <property type="entry name" value="ABC_tran_Xtn"/>
    <property type="match status" value="1"/>
</dbReference>
<dbReference type="InterPro" id="IPR027417">
    <property type="entry name" value="P-loop_NTPase"/>
</dbReference>
<feature type="region of interest" description="Disordered" evidence="6">
    <location>
        <begin position="646"/>
        <end position="693"/>
    </location>
</feature>
<feature type="compositionally biased region" description="Basic residues" evidence="6">
    <location>
        <begin position="681"/>
        <end position="693"/>
    </location>
</feature>
<reference evidence="8" key="1">
    <citation type="submission" date="2020-12" db="EMBL/GenBank/DDBJ databases">
        <authorList>
            <person name="Iha C."/>
        </authorList>
    </citation>
    <scope>NUCLEOTIDE SEQUENCE</scope>
</reference>
<keyword evidence="9" id="KW-1185">Reference proteome</keyword>
<dbReference type="AlphaFoldDB" id="A0A8S1ISX3"/>
<dbReference type="PANTHER" id="PTHR42855">
    <property type="entry name" value="ABC TRANSPORTER ATP-BINDING SUBUNIT"/>
    <property type="match status" value="1"/>
</dbReference>
<feature type="domain" description="ABC transporter" evidence="7">
    <location>
        <begin position="421"/>
        <end position="636"/>
    </location>
</feature>
<dbReference type="InterPro" id="IPR032781">
    <property type="entry name" value="ABC_tran_Xtn"/>
</dbReference>
<evidence type="ECO:0000256" key="5">
    <source>
        <dbReference type="SAM" id="Coils"/>
    </source>
</evidence>
<keyword evidence="2" id="KW-0547">Nucleotide-binding</keyword>
<keyword evidence="1" id="KW-0677">Repeat</keyword>
<comment type="caution">
    <text evidence="8">The sequence shown here is derived from an EMBL/GenBank/DDBJ whole genome shotgun (WGS) entry which is preliminary data.</text>
</comment>
<evidence type="ECO:0000256" key="6">
    <source>
        <dbReference type="SAM" id="MobiDB-lite"/>
    </source>
</evidence>
<feature type="domain" description="ABC transporter" evidence="7">
    <location>
        <begin position="93"/>
        <end position="351"/>
    </location>
</feature>
<dbReference type="CDD" id="cd03221">
    <property type="entry name" value="ABCF_EF-3"/>
    <property type="match status" value="2"/>
</dbReference>
<feature type="coiled-coil region" evidence="5">
    <location>
        <begin position="191"/>
        <end position="218"/>
    </location>
</feature>
<dbReference type="PROSITE" id="PS50893">
    <property type="entry name" value="ABC_TRANSPORTER_2"/>
    <property type="match status" value="2"/>
</dbReference>
<dbReference type="InterPro" id="IPR003439">
    <property type="entry name" value="ABC_transporter-like_ATP-bd"/>
</dbReference>
<comment type="similarity">
    <text evidence="4">Belongs to the ABC transporter superfamily. ABCF family. EF3 (TC 3.A.1.121) subfamily.</text>
</comment>
<dbReference type="FunFam" id="3.40.50.300:FF:000309">
    <property type="entry name" value="ABC transporter ATP-binding protein"/>
    <property type="match status" value="1"/>
</dbReference>
<organism evidence="8 9">
    <name type="scientific">Ostreobium quekettii</name>
    <dbReference type="NCBI Taxonomy" id="121088"/>
    <lineage>
        <taxon>Eukaryota</taxon>
        <taxon>Viridiplantae</taxon>
        <taxon>Chlorophyta</taxon>
        <taxon>core chlorophytes</taxon>
        <taxon>Ulvophyceae</taxon>
        <taxon>TCBD clade</taxon>
        <taxon>Bryopsidales</taxon>
        <taxon>Ostreobineae</taxon>
        <taxon>Ostreobiaceae</taxon>
        <taxon>Ostreobium</taxon>
    </lineage>
</organism>
<feature type="compositionally biased region" description="Basic residues" evidence="6">
    <location>
        <begin position="650"/>
        <end position="671"/>
    </location>
</feature>
<dbReference type="InterPro" id="IPR051309">
    <property type="entry name" value="ABCF_ATPase"/>
</dbReference>
<accession>A0A8S1ISX3</accession>
<dbReference type="SUPFAM" id="SSF52540">
    <property type="entry name" value="P-loop containing nucleoside triphosphate hydrolases"/>
    <property type="match status" value="2"/>
</dbReference>
<protein>
    <recommendedName>
        <fullName evidence="7">ABC transporter domain-containing protein</fullName>
    </recommendedName>
</protein>